<accession>A0A2P2JBJ4</accession>
<reference evidence="1" key="1">
    <citation type="submission" date="2018-02" db="EMBL/GenBank/DDBJ databases">
        <title>Rhizophora mucronata_Transcriptome.</title>
        <authorList>
            <person name="Meera S.P."/>
            <person name="Sreeshan A."/>
            <person name="Augustine A."/>
        </authorList>
    </citation>
    <scope>NUCLEOTIDE SEQUENCE</scope>
    <source>
        <tissue evidence="1">Leaf</tissue>
    </source>
</reference>
<protein>
    <submittedName>
        <fullName evidence="1">Uncharacterized protein</fullName>
    </submittedName>
</protein>
<dbReference type="EMBL" id="GGEC01010366">
    <property type="protein sequence ID" value="MBW90849.1"/>
    <property type="molecule type" value="Transcribed_RNA"/>
</dbReference>
<evidence type="ECO:0000313" key="1">
    <source>
        <dbReference type="EMBL" id="MBW90849.1"/>
    </source>
</evidence>
<name>A0A2P2JBJ4_RHIMU</name>
<organism evidence="1">
    <name type="scientific">Rhizophora mucronata</name>
    <name type="common">Asiatic mangrove</name>
    <dbReference type="NCBI Taxonomy" id="61149"/>
    <lineage>
        <taxon>Eukaryota</taxon>
        <taxon>Viridiplantae</taxon>
        <taxon>Streptophyta</taxon>
        <taxon>Embryophyta</taxon>
        <taxon>Tracheophyta</taxon>
        <taxon>Spermatophyta</taxon>
        <taxon>Magnoliopsida</taxon>
        <taxon>eudicotyledons</taxon>
        <taxon>Gunneridae</taxon>
        <taxon>Pentapetalae</taxon>
        <taxon>rosids</taxon>
        <taxon>fabids</taxon>
        <taxon>Malpighiales</taxon>
        <taxon>Rhizophoraceae</taxon>
        <taxon>Rhizophora</taxon>
    </lineage>
</organism>
<sequence>MKNVQSFQPCTTLTSIFLHYHQIFLFCFFLSKERKRNTLPCPQSFNLESQIIQQISQICRAYRELKKYTGHCHARSLLNQHI</sequence>
<dbReference type="AlphaFoldDB" id="A0A2P2JBJ4"/>
<proteinExistence type="predicted"/>